<dbReference type="InterPro" id="IPR033390">
    <property type="entry name" value="Rv2179c-like"/>
</dbReference>
<gene>
    <name evidence="2" type="ORF">PRLR5076_19030</name>
</gene>
<dbReference type="EMBL" id="BPUB01000002">
    <property type="protein sequence ID" value="GJG59052.1"/>
    <property type="molecule type" value="Genomic_DNA"/>
</dbReference>
<dbReference type="AlphaFoldDB" id="A0A9R1CAD7"/>
<keyword evidence="3" id="KW-1185">Reference proteome</keyword>
<sequence>MKKQINIAVDIETLSKRSTAAIIGIAARAFDPNGGCVEGEEKGFHVAIDATSCAMFGMDFDPGTVEWWSKKPEEVKKQFDNTEKIKSALSQLSIFIEDIKLANDADEVIIWCQGTDFDIPILRNAFVCVNNDREEKTLPWKYSNVRDSRTFILDTITRFIAPGTEDPYSLIPKREGWKTHDALSDVDQLIHNVEWVSRRLNDLLVQKGVKGGER</sequence>
<evidence type="ECO:0000259" key="1">
    <source>
        <dbReference type="Pfam" id="PF16473"/>
    </source>
</evidence>
<reference evidence="2" key="1">
    <citation type="journal article" date="2022" name="Int. J. Syst. Evol. Microbiol.">
        <title>Prevotella lacticifex sp. nov., isolated from the rumen of cows.</title>
        <authorList>
            <person name="Shinkai T."/>
            <person name="Ikeyama N."/>
            <person name="Kumagai M."/>
            <person name="Ohmori H."/>
            <person name="Sakamoto M."/>
            <person name="Ohkuma M."/>
            <person name="Mitsumori M."/>
        </authorList>
    </citation>
    <scope>NUCLEOTIDE SEQUENCE</scope>
    <source>
        <strain evidence="2">R5076</strain>
    </source>
</reference>
<dbReference type="SUPFAM" id="SSF53098">
    <property type="entry name" value="Ribonuclease H-like"/>
    <property type="match status" value="1"/>
</dbReference>
<dbReference type="RefSeq" id="WP_223928936.1">
    <property type="nucleotide sequence ID" value="NZ_BPTU01000001.1"/>
</dbReference>
<dbReference type="GO" id="GO:0003676">
    <property type="term" value="F:nucleic acid binding"/>
    <property type="evidence" value="ECO:0007669"/>
    <property type="project" value="InterPro"/>
</dbReference>
<evidence type="ECO:0000313" key="2">
    <source>
        <dbReference type="EMBL" id="GJG59052.1"/>
    </source>
</evidence>
<dbReference type="InterPro" id="IPR036397">
    <property type="entry name" value="RNaseH_sf"/>
</dbReference>
<proteinExistence type="predicted"/>
<dbReference type="Pfam" id="PF16473">
    <property type="entry name" value="Rv2179c-like"/>
    <property type="match status" value="1"/>
</dbReference>
<comment type="caution">
    <text evidence="2">The sequence shown here is derived from an EMBL/GenBank/DDBJ whole genome shotgun (WGS) entry which is preliminary data.</text>
</comment>
<feature type="domain" description="3'-5' exoribonuclease Rv2179c-like" evidence="1">
    <location>
        <begin position="6"/>
        <end position="187"/>
    </location>
</feature>
<organism evidence="2 3">
    <name type="scientific">Prevotella lacticifex</name>
    <dbReference type="NCBI Taxonomy" id="2854755"/>
    <lineage>
        <taxon>Bacteria</taxon>
        <taxon>Pseudomonadati</taxon>
        <taxon>Bacteroidota</taxon>
        <taxon>Bacteroidia</taxon>
        <taxon>Bacteroidales</taxon>
        <taxon>Prevotellaceae</taxon>
        <taxon>Prevotella</taxon>
    </lineage>
</organism>
<name>A0A9R1CAD7_9BACT</name>
<protein>
    <recommendedName>
        <fullName evidence="1">3'-5' exoribonuclease Rv2179c-like domain-containing protein</fullName>
    </recommendedName>
</protein>
<dbReference type="GeneID" id="72466906"/>
<evidence type="ECO:0000313" key="3">
    <source>
        <dbReference type="Proteomes" id="UP000825483"/>
    </source>
</evidence>
<dbReference type="Gene3D" id="3.30.420.10">
    <property type="entry name" value="Ribonuclease H-like superfamily/Ribonuclease H"/>
    <property type="match status" value="1"/>
</dbReference>
<dbReference type="InterPro" id="IPR012337">
    <property type="entry name" value="RNaseH-like_sf"/>
</dbReference>
<dbReference type="Proteomes" id="UP000825483">
    <property type="component" value="Unassembled WGS sequence"/>
</dbReference>
<accession>A0A9R1CAD7</accession>